<sequence length="86" mass="9195">MVTPSQVAEMIQTGLPDAKVKVDDLTGGGDHYQARVVSAAFEGKSRVQQHQLVYGALKQAMASEAIHALALQTFTPAEWDAQSQVA</sequence>
<gene>
    <name evidence="3" type="ORF">WMG39_04085</name>
</gene>
<name>A0ABU8YI31_9CYAN</name>
<dbReference type="Pfam" id="PF01722">
    <property type="entry name" value="BolA"/>
    <property type="match status" value="1"/>
</dbReference>
<dbReference type="Gene3D" id="3.30.300.90">
    <property type="entry name" value="BolA-like"/>
    <property type="match status" value="1"/>
</dbReference>
<comment type="similarity">
    <text evidence="1 2">Belongs to the BolA/IbaG family.</text>
</comment>
<comment type="caution">
    <text evidence="3">The sequence shown here is derived from an EMBL/GenBank/DDBJ whole genome shotgun (WGS) entry which is preliminary data.</text>
</comment>
<evidence type="ECO:0000313" key="3">
    <source>
        <dbReference type="EMBL" id="MEK0184024.1"/>
    </source>
</evidence>
<dbReference type="PIRSF" id="PIRSF003113">
    <property type="entry name" value="BolA"/>
    <property type="match status" value="1"/>
</dbReference>
<dbReference type="EMBL" id="JBBLXS010000030">
    <property type="protein sequence ID" value="MEK0184024.1"/>
    <property type="molecule type" value="Genomic_DNA"/>
</dbReference>
<dbReference type="PANTHER" id="PTHR46229">
    <property type="entry name" value="BOLA TRANSCRIPTION REGULATOR"/>
    <property type="match status" value="1"/>
</dbReference>
<keyword evidence="4" id="KW-1185">Reference proteome</keyword>
<dbReference type="RefSeq" id="WP_340522120.1">
    <property type="nucleotide sequence ID" value="NZ_JBBLXS010000030.1"/>
</dbReference>
<reference evidence="3 4" key="1">
    <citation type="journal article" date="2020" name="Harmful Algae">
        <title>Molecular and morphological characterization of a novel dihydroanatoxin-a producing Microcoleus species (cyanobacteria) from the Russian River, California, USA.</title>
        <authorList>
            <person name="Conklin K.Y."/>
            <person name="Stancheva R."/>
            <person name="Otten T.G."/>
            <person name="Fadness R."/>
            <person name="Boyer G.L."/>
            <person name="Read B."/>
            <person name="Zhang X."/>
            <person name="Sheath R.G."/>
        </authorList>
    </citation>
    <scope>NUCLEOTIDE SEQUENCE [LARGE SCALE GENOMIC DNA]</scope>
    <source>
        <strain evidence="3 4">PTRS2</strain>
    </source>
</reference>
<dbReference type="SUPFAM" id="SSF82657">
    <property type="entry name" value="BolA-like"/>
    <property type="match status" value="1"/>
</dbReference>
<dbReference type="InterPro" id="IPR036065">
    <property type="entry name" value="BolA-like_sf"/>
</dbReference>
<accession>A0ABU8YI31</accession>
<organism evidence="3 4">
    <name type="scientific">Microcoleus anatoxicus PTRS2</name>
    <dbReference type="NCBI Taxonomy" id="2705321"/>
    <lineage>
        <taxon>Bacteria</taxon>
        <taxon>Bacillati</taxon>
        <taxon>Cyanobacteriota</taxon>
        <taxon>Cyanophyceae</taxon>
        <taxon>Oscillatoriophycideae</taxon>
        <taxon>Oscillatoriales</taxon>
        <taxon>Microcoleaceae</taxon>
        <taxon>Microcoleus</taxon>
        <taxon>Microcoleus anatoxicus</taxon>
    </lineage>
</organism>
<dbReference type="InterPro" id="IPR050961">
    <property type="entry name" value="BolA/IbaG_stress_morph_reg"/>
</dbReference>
<evidence type="ECO:0000256" key="2">
    <source>
        <dbReference type="RuleBase" id="RU003860"/>
    </source>
</evidence>
<dbReference type="InterPro" id="IPR002634">
    <property type="entry name" value="BolA"/>
</dbReference>
<dbReference type="Proteomes" id="UP001384579">
    <property type="component" value="Unassembled WGS sequence"/>
</dbReference>
<evidence type="ECO:0000256" key="1">
    <source>
        <dbReference type="ARBA" id="ARBA00005578"/>
    </source>
</evidence>
<dbReference type="PANTHER" id="PTHR46229:SF2">
    <property type="entry name" value="BOLA-LIKE PROTEIN 1"/>
    <property type="match status" value="1"/>
</dbReference>
<protein>
    <submittedName>
        <fullName evidence="3">BolA family transcriptional regulator</fullName>
    </submittedName>
</protein>
<evidence type="ECO:0000313" key="4">
    <source>
        <dbReference type="Proteomes" id="UP001384579"/>
    </source>
</evidence>
<proteinExistence type="inferred from homology"/>